<keyword evidence="5" id="KW-0479">Metal-binding</keyword>
<evidence type="ECO:0000313" key="12">
    <source>
        <dbReference type="EMBL" id="PPQ78696.1"/>
    </source>
</evidence>
<sequence>MSDFSESDFLSEEVLEQQRSKLVEGQGQNPSENRFMYRFSVEKRKWSKHTVDTKLPPTNTKTFAIATWNVDFSRGYLAKRLMTSLDHLQSLIEPLLVGDPPIPTIILIQELDDSLFRTLLQHPFVQKHYDLTDISSASWRIHYGTVTLAPRSLEVTSAFRTIFKSSRMGRDALFIDVSFPSEDTDDVRGDPRVIRVANVHLESLDGHGDIERPRQLEVVSSRLSEPGLHGGIVGGDMNPIGPRDDAVPGELGFVDGWTLCHDKQADNDTVEGVTATTPEEVKRRNAEGHTWGYQPPSRYPPRRMDKVLFVGNVTVKKIERFGVGLAVDPSKIKGKSTVWASDHYGLLATFEIV</sequence>
<evidence type="ECO:0000256" key="8">
    <source>
        <dbReference type="ARBA" id="ARBA00022842"/>
    </source>
</evidence>
<keyword evidence="6" id="KW-0227">DNA damage</keyword>
<dbReference type="InParanoid" id="A0A409WJJ0"/>
<dbReference type="GO" id="GO:0006302">
    <property type="term" value="P:double-strand break repair"/>
    <property type="evidence" value="ECO:0007669"/>
    <property type="project" value="TreeGrafter"/>
</dbReference>
<dbReference type="InterPro" id="IPR005135">
    <property type="entry name" value="Endo/exonuclease/phosphatase"/>
</dbReference>
<dbReference type="GO" id="GO:0046872">
    <property type="term" value="F:metal ion binding"/>
    <property type="evidence" value="ECO:0007669"/>
    <property type="project" value="UniProtKB-KW"/>
</dbReference>
<gene>
    <name evidence="12" type="ORF">CVT25_010717</name>
</gene>
<dbReference type="CDD" id="cd09080">
    <property type="entry name" value="TDP2"/>
    <property type="match status" value="1"/>
</dbReference>
<dbReference type="PANTHER" id="PTHR15822">
    <property type="entry name" value="TRAF AND TNF RECEPTOR-ASSOCIATED PROTEIN"/>
    <property type="match status" value="1"/>
</dbReference>
<dbReference type="STRING" id="93625.A0A409WJJ0"/>
<dbReference type="Proteomes" id="UP000283269">
    <property type="component" value="Unassembled WGS sequence"/>
</dbReference>
<dbReference type="AlphaFoldDB" id="A0A409WJJ0"/>
<evidence type="ECO:0000256" key="7">
    <source>
        <dbReference type="ARBA" id="ARBA00022801"/>
    </source>
</evidence>
<dbReference type="GO" id="GO:0003697">
    <property type="term" value="F:single-stranded DNA binding"/>
    <property type="evidence" value="ECO:0007669"/>
    <property type="project" value="TreeGrafter"/>
</dbReference>
<name>A0A409WJJ0_PSICY</name>
<evidence type="ECO:0000256" key="2">
    <source>
        <dbReference type="ARBA" id="ARBA00001946"/>
    </source>
</evidence>
<dbReference type="Pfam" id="PF03372">
    <property type="entry name" value="Exo_endo_phos"/>
    <property type="match status" value="1"/>
</dbReference>
<dbReference type="InterPro" id="IPR036691">
    <property type="entry name" value="Endo/exonu/phosph_ase_sf"/>
</dbReference>
<dbReference type="OrthoDB" id="9975959at2759"/>
<dbReference type="Gene3D" id="3.60.10.10">
    <property type="entry name" value="Endonuclease/exonuclease/phosphatase"/>
    <property type="match status" value="1"/>
</dbReference>
<feature type="domain" description="Endonuclease/exonuclease/phosphatase" evidence="11">
    <location>
        <begin position="66"/>
        <end position="343"/>
    </location>
</feature>
<evidence type="ECO:0000256" key="6">
    <source>
        <dbReference type="ARBA" id="ARBA00022763"/>
    </source>
</evidence>
<accession>A0A409WJJ0</accession>
<evidence type="ECO:0000256" key="4">
    <source>
        <dbReference type="ARBA" id="ARBA00022722"/>
    </source>
</evidence>
<dbReference type="GO" id="GO:0005737">
    <property type="term" value="C:cytoplasm"/>
    <property type="evidence" value="ECO:0007669"/>
    <property type="project" value="TreeGrafter"/>
</dbReference>
<comment type="cofactor">
    <cofactor evidence="2">
        <name>Mg(2+)</name>
        <dbReference type="ChEBI" id="CHEBI:18420"/>
    </cofactor>
</comment>
<protein>
    <recommendedName>
        <fullName evidence="11">Endonuclease/exonuclease/phosphatase domain-containing protein</fullName>
    </recommendedName>
</protein>
<keyword evidence="8" id="KW-0460">Magnesium</keyword>
<dbReference type="GO" id="GO:0070260">
    <property type="term" value="F:5'-tyrosyl-DNA phosphodiesterase activity"/>
    <property type="evidence" value="ECO:0007669"/>
    <property type="project" value="TreeGrafter"/>
</dbReference>
<dbReference type="GO" id="GO:0004518">
    <property type="term" value="F:nuclease activity"/>
    <property type="evidence" value="ECO:0007669"/>
    <property type="project" value="UniProtKB-KW"/>
</dbReference>
<proteinExistence type="predicted"/>
<evidence type="ECO:0000259" key="11">
    <source>
        <dbReference type="Pfam" id="PF03372"/>
    </source>
</evidence>
<keyword evidence="9" id="KW-0234">DNA repair</keyword>
<dbReference type="SUPFAM" id="SSF56219">
    <property type="entry name" value="DNase I-like"/>
    <property type="match status" value="1"/>
</dbReference>
<comment type="cofactor">
    <cofactor evidence="1">
        <name>Mn(2+)</name>
        <dbReference type="ChEBI" id="CHEBI:29035"/>
    </cofactor>
</comment>
<keyword evidence="10" id="KW-0539">Nucleus</keyword>
<organism evidence="12 13">
    <name type="scientific">Psilocybe cyanescens</name>
    <dbReference type="NCBI Taxonomy" id="93625"/>
    <lineage>
        <taxon>Eukaryota</taxon>
        <taxon>Fungi</taxon>
        <taxon>Dikarya</taxon>
        <taxon>Basidiomycota</taxon>
        <taxon>Agaricomycotina</taxon>
        <taxon>Agaricomycetes</taxon>
        <taxon>Agaricomycetidae</taxon>
        <taxon>Agaricales</taxon>
        <taxon>Agaricineae</taxon>
        <taxon>Strophariaceae</taxon>
        <taxon>Psilocybe</taxon>
    </lineage>
</organism>
<evidence type="ECO:0000256" key="5">
    <source>
        <dbReference type="ARBA" id="ARBA00022723"/>
    </source>
</evidence>
<reference evidence="12 13" key="1">
    <citation type="journal article" date="2018" name="Evol. Lett.">
        <title>Horizontal gene cluster transfer increased hallucinogenic mushroom diversity.</title>
        <authorList>
            <person name="Reynolds H.T."/>
            <person name="Vijayakumar V."/>
            <person name="Gluck-Thaler E."/>
            <person name="Korotkin H.B."/>
            <person name="Matheny P.B."/>
            <person name="Slot J.C."/>
        </authorList>
    </citation>
    <scope>NUCLEOTIDE SEQUENCE [LARGE SCALE GENOMIC DNA]</scope>
    <source>
        <strain evidence="12 13">2631</strain>
    </source>
</reference>
<comment type="caution">
    <text evidence="12">The sequence shown here is derived from an EMBL/GenBank/DDBJ whole genome shotgun (WGS) entry which is preliminary data.</text>
</comment>
<dbReference type="InterPro" id="IPR051547">
    <property type="entry name" value="TDP2-like"/>
</dbReference>
<evidence type="ECO:0000313" key="13">
    <source>
        <dbReference type="Proteomes" id="UP000283269"/>
    </source>
</evidence>
<comment type="subcellular location">
    <subcellularLocation>
        <location evidence="3">Nucleus</location>
        <location evidence="3">PML body</location>
    </subcellularLocation>
</comment>
<dbReference type="PANTHER" id="PTHR15822:SF4">
    <property type="entry name" value="TYROSYL-DNA PHOSPHODIESTERASE 2"/>
    <property type="match status" value="1"/>
</dbReference>
<keyword evidence="7" id="KW-0378">Hydrolase</keyword>
<dbReference type="EMBL" id="NHYD01003409">
    <property type="protein sequence ID" value="PPQ78696.1"/>
    <property type="molecule type" value="Genomic_DNA"/>
</dbReference>
<evidence type="ECO:0000256" key="9">
    <source>
        <dbReference type="ARBA" id="ARBA00023204"/>
    </source>
</evidence>
<keyword evidence="13" id="KW-1185">Reference proteome</keyword>
<evidence type="ECO:0000256" key="1">
    <source>
        <dbReference type="ARBA" id="ARBA00001936"/>
    </source>
</evidence>
<evidence type="ECO:0000256" key="3">
    <source>
        <dbReference type="ARBA" id="ARBA00004322"/>
    </source>
</evidence>
<keyword evidence="4" id="KW-0540">Nuclease</keyword>
<evidence type="ECO:0000256" key="10">
    <source>
        <dbReference type="ARBA" id="ARBA00023242"/>
    </source>
</evidence>